<feature type="transmembrane region" description="Helical" evidence="1">
    <location>
        <begin position="44"/>
        <end position="64"/>
    </location>
</feature>
<evidence type="ECO:0000313" key="2">
    <source>
        <dbReference type="EMBL" id="BDB52114.1"/>
    </source>
</evidence>
<keyword evidence="1" id="KW-0812">Transmembrane</keyword>
<keyword evidence="1" id="KW-0472">Membrane</keyword>
<keyword evidence="3" id="KW-1185">Reference proteome</keyword>
<protein>
    <submittedName>
        <fullName evidence="2">Uncharacterized protein</fullName>
    </submittedName>
</protein>
<keyword evidence="1" id="KW-1133">Transmembrane helix</keyword>
<evidence type="ECO:0000256" key="1">
    <source>
        <dbReference type="SAM" id="Phobius"/>
    </source>
</evidence>
<dbReference type="EMBL" id="AP025183">
    <property type="protein sequence ID" value="BDB52114.1"/>
    <property type="molecule type" value="Genomic_DNA"/>
</dbReference>
<organism evidence="2 3">
    <name type="scientific">Flavobacterium ammonificans</name>
    <dbReference type="NCBI Taxonomy" id="1751056"/>
    <lineage>
        <taxon>Bacteria</taxon>
        <taxon>Pseudomonadati</taxon>
        <taxon>Bacteroidota</taxon>
        <taxon>Flavobacteriia</taxon>
        <taxon>Flavobacteriales</taxon>
        <taxon>Flavobacteriaceae</taxon>
        <taxon>Flavobacterium</taxon>
    </lineage>
</organism>
<name>A0ABM7UWL3_9FLAO</name>
<gene>
    <name evidence="2" type="ORF">GENT11_04260</name>
</gene>
<sequence>MYIPKYCLLIIFIVVFMILLLKYKLKPYISILSVIKRVFMNHTYILLLFFPLIIILNKSFISPSEYKNNEFVKFILNDEFLKNLSYAFVITGSGIGAAKYLGNLHYFKNQIDSVLSSDKFQNILFEKISEANFSPEYLSNLSNIDKKWKALTLCKYQKKFPELMPKIEPLLENELFKDNNLVCYYNNFRILIEIELLENNIVKVIEKNFFYVKPTSNEKVPLTFSISSIPDDLNEKTYTKLDEDNTKIDNVSLKELKANDNDFLKEIICNTADNNNQNYTLNLEGKDTYYIERVIEMRQDLSIDRLSSFSSSKIIDHLNIEIKTCKKTDIFFSGAEKNQFKKDNFQNNKNHYIKDSPSLPGDIYNIFIFKKDERI</sequence>
<proteinExistence type="predicted"/>
<accession>A0ABM7UWL3</accession>
<reference evidence="2 3" key="2">
    <citation type="journal article" date="2022" name="Microorganisms">
        <title>Complete Genome Sequences of Two Flavobacterium ammonificans Strains and a Flavobacterium ammoniigenes Strain of Ammonifying Bacterioplankton Isolated from Surface River Water.</title>
        <authorList>
            <person name="Suda W."/>
            <person name="Ogata Y."/>
            <person name="Shindo C."/>
            <person name="Watanabe K."/>
        </authorList>
    </citation>
    <scope>NUCLEOTIDE SEQUENCE [LARGE SCALE GENOMIC DNA]</scope>
    <source>
        <strain evidence="2 3">GENT11</strain>
    </source>
</reference>
<dbReference type="Proteomes" id="UP001319865">
    <property type="component" value="Chromosome"/>
</dbReference>
<reference evidence="2 3" key="1">
    <citation type="journal article" date="2022" name="Int. J. Syst. Evol. Microbiol.">
        <title>Flavobacterium ammonificans sp. nov. and Flavobacterium ammoniigenes sp. nov., ammonifying bacteria isolated from surface river water.</title>
        <authorList>
            <person name="Watanabe K."/>
            <person name="Kitamura T."/>
            <person name="Ogata Y."/>
            <person name="Shindo C."/>
            <person name="Suda W."/>
        </authorList>
    </citation>
    <scope>NUCLEOTIDE SEQUENCE [LARGE SCALE GENOMIC DNA]</scope>
    <source>
        <strain evidence="2 3">GENT11</strain>
    </source>
</reference>
<feature type="transmembrane region" description="Helical" evidence="1">
    <location>
        <begin position="6"/>
        <end position="23"/>
    </location>
</feature>
<evidence type="ECO:0000313" key="3">
    <source>
        <dbReference type="Proteomes" id="UP001319865"/>
    </source>
</evidence>